<organism evidence="1 2">
    <name type="scientific">Microvirga mediterraneensis</name>
    <dbReference type="NCBI Taxonomy" id="2754695"/>
    <lineage>
        <taxon>Bacteria</taxon>
        <taxon>Pseudomonadati</taxon>
        <taxon>Pseudomonadota</taxon>
        <taxon>Alphaproteobacteria</taxon>
        <taxon>Hyphomicrobiales</taxon>
        <taxon>Methylobacteriaceae</taxon>
        <taxon>Microvirga</taxon>
    </lineage>
</organism>
<protein>
    <submittedName>
        <fullName evidence="1">DUF2239 family protein</fullName>
    </submittedName>
</protein>
<evidence type="ECO:0000313" key="1">
    <source>
        <dbReference type="EMBL" id="MBA1158580.1"/>
    </source>
</evidence>
<accession>A0A838BTF9</accession>
<dbReference type="Pfam" id="PF09998">
    <property type="entry name" value="DUF2239"/>
    <property type="match status" value="1"/>
</dbReference>
<evidence type="ECO:0000313" key="2">
    <source>
        <dbReference type="Proteomes" id="UP000572984"/>
    </source>
</evidence>
<proteinExistence type="predicted"/>
<dbReference type="RefSeq" id="WP_181053956.1">
    <property type="nucleotide sequence ID" value="NZ_JACDXJ010000001.1"/>
</dbReference>
<dbReference type="Proteomes" id="UP000572984">
    <property type="component" value="Unassembled WGS sequence"/>
</dbReference>
<dbReference type="EMBL" id="JACDXJ010000001">
    <property type="protein sequence ID" value="MBA1158580.1"/>
    <property type="molecule type" value="Genomic_DNA"/>
</dbReference>
<dbReference type="InterPro" id="IPR018715">
    <property type="entry name" value="DUF2239"/>
</dbReference>
<sequence>MSEFLSKPCTLFAGTRIMAAGPLVDVALAAKALEGAQEGPAIIFEDATGRVVDVDMRGGSAEIVSRLVAREQEADAASKASAPAQGRGRPRLGVVSREVTLLPRHWEWLSAQPGGASQAVRRLVDEARQTDGGESRKRAAQEASYRFMSAVAGDFPGYEEALRALFAGHEKQFADLTAPWPEDVRAYARRLAFGSMDPA</sequence>
<name>A0A838BTF9_9HYPH</name>
<gene>
    <name evidence="1" type="ORF">H0S73_20965</name>
</gene>
<comment type="caution">
    <text evidence="1">The sequence shown here is derived from an EMBL/GenBank/DDBJ whole genome shotgun (WGS) entry which is preliminary data.</text>
</comment>
<reference evidence="1 2" key="1">
    <citation type="submission" date="2020-07" db="EMBL/GenBank/DDBJ databases">
        <title>Draft genome and description of Microvirga mediterraneensis Marseille-Q2068 sp. nov.</title>
        <authorList>
            <person name="Boxberger M."/>
        </authorList>
    </citation>
    <scope>NUCLEOTIDE SEQUENCE [LARGE SCALE GENOMIC DNA]</scope>
    <source>
        <strain evidence="1 2">Marseille-Q2068</strain>
    </source>
</reference>
<dbReference type="AlphaFoldDB" id="A0A838BTF9"/>
<keyword evidence="2" id="KW-1185">Reference proteome</keyword>